<accession>A0ABS7DB21</accession>
<proteinExistence type="predicted"/>
<dbReference type="Gene3D" id="3.60.21.10">
    <property type="match status" value="1"/>
</dbReference>
<dbReference type="PANTHER" id="PTHR30337:SF7">
    <property type="entry name" value="PHOSPHOESTERASE"/>
    <property type="match status" value="1"/>
</dbReference>
<dbReference type="CDD" id="cd00840">
    <property type="entry name" value="MPP_Mre11_N"/>
    <property type="match status" value="1"/>
</dbReference>
<dbReference type="RefSeq" id="WP_219874226.1">
    <property type="nucleotide sequence ID" value="NZ_JAHZIJ010000018.1"/>
</dbReference>
<evidence type="ECO:0000313" key="3">
    <source>
        <dbReference type="EMBL" id="MBW7476979.1"/>
    </source>
</evidence>
<dbReference type="Pfam" id="PF00149">
    <property type="entry name" value="Metallophos"/>
    <property type="match status" value="1"/>
</dbReference>
<dbReference type="PANTHER" id="PTHR30337">
    <property type="entry name" value="COMPONENT OF ATP-DEPENDENT DSDNA EXONUCLEASE"/>
    <property type="match status" value="1"/>
</dbReference>
<keyword evidence="4" id="KW-1185">Reference proteome</keyword>
<dbReference type="InterPro" id="IPR029052">
    <property type="entry name" value="Metallo-depent_PP-like"/>
</dbReference>
<dbReference type="GO" id="GO:0004527">
    <property type="term" value="F:exonuclease activity"/>
    <property type="evidence" value="ECO:0007669"/>
    <property type="project" value="UniProtKB-KW"/>
</dbReference>
<evidence type="ECO:0000313" key="4">
    <source>
        <dbReference type="Proteomes" id="UP000812277"/>
    </source>
</evidence>
<keyword evidence="1" id="KW-0378">Hydrolase</keyword>
<keyword evidence="3" id="KW-0269">Exonuclease</keyword>
<sequence>MGAGFRFIHAADLHVDSPFRGLSEAPPHVRDALMSSTFAAVRRLTETAIASKADFVIIAGDLYDSADRSLRAQLALQREWRKLHAAGVQLFVIHGNHDHLAGARAKLAWPDSVKIFGSQDVECVPAYGKNGEVAAYIYGISYGARAVTENLASRYKPRSDGPYHIAMLHGNVDGDGAHDPYAPCSLAQLAGAGFQYWALGHVHNRRVLHTYPHIVYAGNTQGRHSRERGAKGCYIVDVSDTRETTLTFAALDTIRWEEMEVSIAGFLTEQALLDAIEREAAVLMRARSGGRPVMLSIKLVGRGVMHKRLVDAAFLGQLREGLRERLNDNEPLGETRDDGIYGAAGRGQETALGTQEEQERPWCWIHTIDAETGAELDIDALAREDSFAGELLRLSMALEGDGEERLSLEEEALAPLLANPRLRKHIRERMDVDTSKWLLQARELAAALLTEDDKEMTVLREPSTRGEG</sequence>
<dbReference type="SUPFAM" id="SSF56300">
    <property type="entry name" value="Metallo-dependent phosphatases"/>
    <property type="match status" value="1"/>
</dbReference>
<dbReference type="Proteomes" id="UP000812277">
    <property type="component" value="Unassembled WGS sequence"/>
</dbReference>
<comment type="caution">
    <text evidence="3">The sequence shown here is derived from an EMBL/GenBank/DDBJ whole genome shotgun (WGS) entry which is preliminary data.</text>
</comment>
<dbReference type="EMBL" id="JAHZIJ010000018">
    <property type="protein sequence ID" value="MBW7476979.1"/>
    <property type="molecule type" value="Genomic_DNA"/>
</dbReference>
<evidence type="ECO:0000259" key="2">
    <source>
        <dbReference type="Pfam" id="PF00149"/>
    </source>
</evidence>
<name>A0ABS7DB21_9BACL</name>
<dbReference type="InterPro" id="IPR004843">
    <property type="entry name" value="Calcineurin-like_PHP"/>
</dbReference>
<gene>
    <name evidence="3" type="ORF">K0T92_19865</name>
</gene>
<protein>
    <submittedName>
        <fullName evidence="3">DNA repair exonuclease</fullName>
    </submittedName>
</protein>
<dbReference type="InterPro" id="IPR041796">
    <property type="entry name" value="Mre11_N"/>
</dbReference>
<keyword evidence="3" id="KW-0540">Nuclease</keyword>
<reference evidence="3 4" key="1">
    <citation type="submission" date="2021-07" db="EMBL/GenBank/DDBJ databases">
        <title>Paenibacillus radiodurans sp. nov., isolated from the southeastern edge of Tengger Desert.</title>
        <authorList>
            <person name="Zhang G."/>
        </authorList>
    </citation>
    <scope>NUCLEOTIDE SEQUENCE [LARGE SCALE GENOMIC DNA]</scope>
    <source>
        <strain evidence="3 4">DT7-4</strain>
    </source>
</reference>
<organism evidence="3 4">
    <name type="scientific">Paenibacillus oenotherae</name>
    <dbReference type="NCBI Taxonomy" id="1435645"/>
    <lineage>
        <taxon>Bacteria</taxon>
        <taxon>Bacillati</taxon>
        <taxon>Bacillota</taxon>
        <taxon>Bacilli</taxon>
        <taxon>Bacillales</taxon>
        <taxon>Paenibacillaceae</taxon>
        <taxon>Paenibacillus</taxon>
    </lineage>
</organism>
<evidence type="ECO:0000256" key="1">
    <source>
        <dbReference type="ARBA" id="ARBA00022801"/>
    </source>
</evidence>
<feature type="domain" description="Calcineurin-like phosphoesterase" evidence="2">
    <location>
        <begin position="5"/>
        <end position="204"/>
    </location>
</feature>
<dbReference type="InterPro" id="IPR050535">
    <property type="entry name" value="DNA_Repair-Maintenance_Comp"/>
</dbReference>